<dbReference type="Gene3D" id="3.40.50.10860">
    <property type="entry name" value="Leucine Dehydrogenase, chain A, domain 1"/>
    <property type="match status" value="1"/>
</dbReference>
<evidence type="ECO:0000313" key="5">
    <source>
        <dbReference type="Proteomes" id="UP000824220"/>
    </source>
</evidence>
<dbReference type="Proteomes" id="UP000824220">
    <property type="component" value="Unassembled WGS sequence"/>
</dbReference>
<keyword evidence="2" id="KW-0057">Aromatic amino acid biosynthesis</keyword>
<reference evidence="4" key="2">
    <citation type="submission" date="2021-04" db="EMBL/GenBank/DDBJ databases">
        <authorList>
            <person name="Gilroy R."/>
        </authorList>
    </citation>
    <scope>NUCLEOTIDE SEQUENCE</scope>
    <source>
        <strain evidence="4">ChiHjej8B7-3636</strain>
    </source>
</reference>
<protein>
    <submittedName>
        <fullName evidence="4">Shikimate dehydrogenase</fullName>
    </submittedName>
</protein>
<gene>
    <name evidence="4" type="ORF">H9800_05350</name>
</gene>
<keyword evidence="2" id="KW-0028">Amino-acid biosynthesis</keyword>
<name>A0A9D2H487_9MICO</name>
<evidence type="ECO:0000256" key="2">
    <source>
        <dbReference type="ARBA" id="ARBA00023141"/>
    </source>
</evidence>
<dbReference type="GO" id="GO:0004764">
    <property type="term" value="F:shikimate 3-dehydrogenase (NADP+) activity"/>
    <property type="evidence" value="ECO:0007669"/>
    <property type="project" value="InterPro"/>
</dbReference>
<dbReference type="PANTHER" id="PTHR21089:SF1">
    <property type="entry name" value="BIFUNCTIONAL 3-DEHYDROQUINATE DEHYDRATASE_SHIKIMATE DEHYDROGENASE, CHLOROPLASTIC"/>
    <property type="match status" value="1"/>
</dbReference>
<dbReference type="GO" id="GO:0009073">
    <property type="term" value="P:aromatic amino acid family biosynthetic process"/>
    <property type="evidence" value="ECO:0007669"/>
    <property type="project" value="UniProtKB-KW"/>
</dbReference>
<dbReference type="AlphaFoldDB" id="A0A9D2H487"/>
<dbReference type="GO" id="GO:0005829">
    <property type="term" value="C:cytosol"/>
    <property type="evidence" value="ECO:0007669"/>
    <property type="project" value="TreeGrafter"/>
</dbReference>
<dbReference type="InterPro" id="IPR046346">
    <property type="entry name" value="Aminoacid_DH-like_N_sf"/>
</dbReference>
<dbReference type="GO" id="GO:0050661">
    <property type="term" value="F:NADP binding"/>
    <property type="evidence" value="ECO:0007669"/>
    <property type="project" value="TreeGrafter"/>
</dbReference>
<dbReference type="InterPro" id="IPR036291">
    <property type="entry name" value="NAD(P)-bd_dom_sf"/>
</dbReference>
<dbReference type="InterPro" id="IPR013708">
    <property type="entry name" value="Shikimate_DH-bd_N"/>
</dbReference>
<dbReference type="PANTHER" id="PTHR21089">
    <property type="entry name" value="SHIKIMATE DEHYDROGENASE"/>
    <property type="match status" value="1"/>
</dbReference>
<organism evidence="4 5">
    <name type="scientific">Candidatus Microbacterium stercoravium</name>
    <dbReference type="NCBI Taxonomy" id="2838697"/>
    <lineage>
        <taxon>Bacteria</taxon>
        <taxon>Bacillati</taxon>
        <taxon>Actinomycetota</taxon>
        <taxon>Actinomycetes</taxon>
        <taxon>Micrococcales</taxon>
        <taxon>Microbacteriaceae</taxon>
        <taxon>Microbacterium</taxon>
    </lineage>
</organism>
<dbReference type="Gene3D" id="3.40.50.720">
    <property type="entry name" value="NAD(P)-binding Rossmann-like Domain"/>
    <property type="match status" value="1"/>
</dbReference>
<dbReference type="EMBL" id="DXAM01000075">
    <property type="protein sequence ID" value="HJA04268.1"/>
    <property type="molecule type" value="Genomic_DNA"/>
</dbReference>
<reference evidence="4" key="1">
    <citation type="journal article" date="2021" name="PeerJ">
        <title>Extensive microbial diversity within the chicken gut microbiome revealed by metagenomics and culture.</title>
        <authorList>
            <person name="Gilroy R."/>
            <person name="Ravi A."/>
            <person name="Getino M."/>
            <person name="Pursley I."/>
            <person name="Horton D.L."/>
            <person name="Alikhan N.F."/>
            <person name="Baker D."/>
            <person name="Gharbi K."/>
            <person name="Hall N."/>
            <person name="Watson M."/>
            <person name="Adriaenssens E.M."/>
            <person name="Foster-Nyarko E."/>
            <person name="Jarju S."/>
            <person name="Secka A."/>
            <person name="Antonio M."/>
            <person name="Oren A."/>
            <person name="Chaudhuri R.R."/>
            <person name="La Ragione R."/>
            <person name="Hildebrand F."/>
            <person name="Pallen M.J."/>
        </authorList>
    </citation>
    <scope>NUCLEOTIDE SEQUENCE</scope>
    <source>
        <strain evidence="4">ChiHjej8B7-3636</strain>
    </source>
</reference>
<evidence type="ECO:0000256" key="1">
    <source>
        <dbReference type="ARBA" id="ARBA00004871"/>
    </source>
</evidence>
<dbReference type="GO" id="GO:0019632">
    <property type="term" value="P:shikimate metabolic process"/>
    <property type="evidence" value="ECO:0007669"/>
    <property type="project" value="TreeGrafter"/>
</dbReference>
<dbReference type="Pfam" id="PF08501">
    <property type="entry name" value="Shikimate_dh_N"/>
    <property type="match status" value="1"/>
</dbReference>
<accession>A0A9D2H487</accession>
<evidence type="ECO:0000313" key="4">
    <source>
        <dbReference type="EMBL" id="HJA04268.1"/>
    </source>
</evidence>
<proteinExistence type="predicted"/>
<dbReference type="SUPFAM" id="SSF53223">
    <property type="entry name" value="Aminoacid dehydrogenase-like, N-terminal domain"/>
    <property type="match status" value="1"/>
</dbReference>
<evidence type="ECO:0000259" key="3">
    <source>
        <dbReference type="Pfam" id="PF08501"/>
    </source>
</evidence>
<comment type="caution">
    <text evidence="4">The sequence shown here is derived from an EMBL/GenBank/DDBJ whole genome shotgun (WGS) entry which is preliminary data.</text>
</comment>
<feature type="domain" description="Shikimate dehydrogenase substrate binding N-terminal" evidence="3">
    <location>
        <begin position="9"/>
        <end position="88"/>
    </location>
</feature>
<dbReference type="InterPro" id="IPR022893">
    <property type="entry name" value="Shikimate_DH_fam"/>
</dbReference>
<dbReference type="GO" id="GO:0009423">
    <property type="term" value="P:chorismate biosynthetic process"/>
    <property type="evidence" value="ECO:0007669"/>
    <property type="project" value="TreeGrafter"/>
</dbReference>
<comment type="pathway">
    <text evidence="1">Metabolic intermediate biosynthesis; chorismate biosynthesis; chorismate from D-erythrose 4-phosphate and phosphoenolpyruvate: step 4/7.</text>
</comment>
<dbReference type="SUPFAM" id="SSF51735">
    <property type="entry name" value="NAD(P)-binding Rossmann-fold domains"/>
    <property type="match status" value="1"/>
</dbReference>
<sequence>MRRVTRVEVWGDPIAHSRSPELHLAAYRALGLDWAFDRRRVSPETFAHELSQTAARGLAVTFPLKDAAFGAAAWRDRRAQLTGVANTLYFGDPSGVRAHNTDVGGLAIALDEAGVGDAESVRLVGSGATTTSALVALSELGAARVEIAARRPERAAPILAVAERIGLSARAVALDDVSRPVDLTVATLPGGVELDPDLVRGLASTGGVLFDVAYSPWPSTLARGWRGDTHHGLGMLLHQAVLQVRIFCSGDADRELPDEPRVIRAMRDALG</sequence>